<evidence type="ECO:0000313" key="7">
    <source>
        <dbReference type="Proteomes" id="UP000585638"/>
    </source>
</evidence>
<organism evidence="6 7">
    <name type="scientific">Kutzneria kofuensis</name>
    <dbReference type="NCBI Taxonomy" id="103725"/>
    <lineage>
        <taxon>Bacteria</taxon>
        <taxon>Bacillati</taxon>
        <taxon>Actinomycetota</taxon>
        <taxon>Actinomycetes</taxon>
        <taxon>Pseudonocardiales</taxon>
        <taxon>Pseudonocardiaceae</taxon>
        <taxon>Kutzneria</taxon>
    </lineage>
</organism>
<reference evidence="6 7" key="1">
    <citation type="submission" date="2020-08" db="EMBL/GenBank/DDBJ databases">
        <title>Sequencing the genomes of 1000 actinobacteria strains.</title>
        <authorList>
            <person name="Klenk H.-P."/>
        </authorList>
    </citation>
    <scope>NUCLEOTIDE SEQUENCE [LARGE SCALE GENOMIC DNA]</scope>
    <source>
        <strain evidence="6 7">DSM 43851</strain>
    </source>
</reference>
<feature type="chain" id="PRO_5039409119" evidence="4">
    <location>
        <begin position="24"/>
        <end position="316"/>
    </location>
</feature>
<feature type="signal peptide" evidence="4">
    <location>
        <begin position="1"/>
        <end position="23"/>
    </location>
</feature>
<feature type="domain" description="SsuA/THI5-like" evidence="5">
    <location>
        <begin position="44"/>
        <end position="254"/>
    </location>
</feature>
<comment type="similarity">
    <text evidence="2">Belongs to the bacterial solute-binding protein SsuA/TauA family.</text>
</comment>
<dbReference type="InterPro" id="IPR015168">
    <property type="entry name" value="SsuA/THI5"/>
</dbReference>
<dbReference type="Gene3D" id="3.40.190.10">
    <property type="entry name" value="Periplasmic binding protein-like II"/>
    <property type="match status" value="2"/>
</dbReference>
<dbReference type="AlphaFoldDB" id="A0A7W9NJ29"/>
<evidence type="ECO:0000256" key="2">
    <source>
        <dbReference type="ARBA" id="ARBA00010742"/>
    </source>
</evidence>
<dbReference type="SUPFAM" id="SSF53850">
    <property type="entry name" value="Periplasmic binding protein-like II"/>
    <property type="match status" value="1"/>
</dbReference>
<proteinExistence type="inferred from homology"/>
<dbReference type="Pfam" id="PF09084">
    <property type="entry name" value="NMT1"/>
    <property type="match status" value="1"/>
</dbReference>
<evidence type="ECO:0000256" key="3">
    <source>
        <dbReference type="ARBA" id="ARBA00022729"/>
    </source>
</evidence>
<name>A0A7W9NJ29_9PSEU</name>
<evidence type="ECO:0000256" key="1">
    <source>
        <dbReference type="ARBA" id="ARBA00004418"/>
    </source>
</evidence>
<accession>A0A7W9NJ29</accession>
<dbReference type="PANTHER" id="PTHR30024">
    <property type="entry name" value="ALIPHATIC SULFONATES-BINDING PROTEIN-RELATED"/>
    <property type="match status" value="1"/>
</dbReference>
<dbReference type="GO" id="GO:0042597">
    <property type="term" value="C:periplasmic space"/>
    <property type="evidence" value="ECO:0007669"/>
    <property type="project" value="UniProtKB-SubCell"/>
</dbReference>
<dbReference type="PANTHER" id="PTHR30024:SF47">
    <property type="entry name" value="TAURINE-BINDING PERIPLASMIC PROTEIN"/>
    <property type="match status" value="1"/>
</dbReference>
<protein>
    <submittedName>
        <fullName evidence="6">NitT/TauT family transport system substrate-binding protein</fullName>
    </submittedName>
</protein>
<comment type="caution">
    <text evidence="6">The sequence shown here is derived from an EMBL/GenBank/DDBJ whole genome shotgun (WGS) entry which is preliminary data.</text>
</comment>
<gene>
    <name evidence="6" type="ORF">BJ998_006433</name>
</gene>
<evidence type="ECO:0000259" key="5">
    <source>
        <dbReference type="Pfam" id="PF09084"/>
    </source>
</evidence>
<comment type="subcellular location">
    <subcellularLocation>
        <location evidence="1">Periplasm</location>
    </subcellularLocation>
</comment>
<keyword evidence="3 4" id="KW-0732">Signal</keyword>
<dbReference type="PROSITE" id="PS51257">
    <property type="entry name" value="PROKAR_LIPOPROTEIN"/>
    <property type="match status" value="1"/>
</dbReference>
<evidence type="ECO:0000256" key="4">
    <source>
        <dbReference type="SAM" id="SignalP"/>
    </source>
</evidence>
<sequence>MRRIALLAAVLVALTGCSALNGAEEPPQGNGETVVRVGVMQVIDTAPFYLALSKGYFRDEGLTVKITPTKSGTDSLPLLAGNHIDIGFGNWATLFQAQANGTGDYRVLADGSQGAPHVQIVATRPDSGIRTPQDLAGRTVSSNAPNDIPLLALKAILQADGVDPSTVKTPIVHHADTPAALAGKEVDAALQLEPFITIARRQTGAVPVVDLYGPGPAHDLPIAGYFALSRFTQQNPRAATSFRHAIERGAADAHDVAAVQQILPTFVGGVTPDIAKEVAIPVFPTSVSRDRLQRVADLMLTYGQLKAKLDVGQLVQ</sequence>
<dbReference type="EMBL" id="JACHIR010000001">
    <property type="protein sequence ID" value="MBB5895237.1"/>
    <property type="molecule type" value="Genomic_DNA"/>
</dbReference>
<dbReference type="RefSeq" id="WP_184867054.1">
    <property type="nucleotide sequence ID" value="NZ_BAAAWY010000024.1"/>
</dbReference>
<keyword evidence="7" id="KW-1185">Reference proteome</keyword>
<evidence type="ECO:0000313" key="6">
    <source>
        <dbReference type="EMBL" id="MBB5895237.1"/>
    </source>
</evidence>
<dbReference type="Proteomes" id="UP000585638">
    <property type="component" value="Unassembled WGS sequence"/>
</dbReference>